<evidence type="ECO:0000256" key="1">
    <source>
        <dbReference type="ARBA" id="ARBA00006484"/>
    </source>
</evidence>
<name>W3WMR1_PESFW</name>
<sequence>MADPYPFKNKVIAVTGASRGTGLSLTRYLLVRGATVSMAATSEANLAKALEGIRSDIPDVEHRVMTYSVDIGNAEQVKAWIEATVAKFGPLDGAANVAAQMMPRIWPIEILPHEDVSQCLHVNVVGTFNCLQNELKHMKRGGSIVNCGSILSGYSSAGVSAYCAAKHAVVGLTKAAAYEGAAKNIRVNVLSPGCIDTDLIRQPLIMPNGEGWTVTEDDNLTSIIKRWAKPEEIAASIAFLLGDECRMITRQEWRVDGGWLESDYVGGHKDYKHE</sequence>
<dbReference type="PANTHER" id="PTHR24321">
    <property type="entry name" value="DEHYDROGENASES, SHORT CHAIN"/>
    <property type="match status" value="1"/>
</dbReference>
<evidence type="ECO:0000313" key="4">
    <source>
        <dbReference type="EMBL" id="ETS75148.1"/>
    </source>
</evidence>
<dbReference type="PROSITE" id="PS00061">
    <property type="entry name" value="ADH_SHORT"/>
    <property type="match status" value="1"/>
</dbReference>
<dbReference type="eggNOG" id="KOG1200">
    <property type="taxonomic scope" value="Eukaryota"/>
</dbReference>
<dbReference type="Proteomes" id="UP000030651">
    <property type="component" value="Unassembled WGS sequence"/>
</dbReference>
<protein>
    <recommendedName>
        <fullName evidence="6">NAD(P)-binding protein</fullName>
    </recommendedName>
</protein>
<evidence type="ECO:0008006" key="6">
    <source>
        <dbReference type="Google" id="ProtNLM"/>
    </source>
</evidence>
<gene>
    <name evidence="4" type="ORF">PFICI_13632</name>
</gene>
<evidence type="ECO:0000256" key="3">
    <source>
        <dbReference type="ARBA" id="ARBA00023002"/>
    </source>
</evidence>
<dbReference type="InParanoid" id="W3WMR1"/>
<dbReference type="EMBL" id="KI912119">
    <property type="protein sequence ID" value="ETS75148.1"/>
    <property type="molecule type" value="Genomic_DNA"/>
</dbReference>
<dbReference type="InterPro" id="IPR002347">
    <property type="entry name" value="SDR_fam"/>
</dbReference>
<dbReference type="CDD" id="cd05233">
    <property type="entry name" value="SDR_c"/>
    <property type="match status" value="1"/>
</dbReference>
<dbReference type="KEGG" id="pfy:PFICI_13632"/>
<evidence type="ECO:0000313" key="5">
    <source>
        <dbReference type="Proteomes" id="UP000030651"/>
    </source>
</evidence>
<dbReference type="Pfam" id="PF13561">
    <property type="entry name" value="adh_short_C2"/>
    <property type="match status" value="1"/>
</dbReference>
<keyword evidence="5" id="KW-1185">Reference proteome</keyword>
<keyword evidence="2" id="KW-0521">NADP</keyword>
<dbReference type="FunFam" id="3.40.50.720:FF:000084">
    <property type="entry name" value="Short-chain dehydrogenase reductase"/>
    <property type="match status" value="1"/>
</dbReference>
<dbReference type="InterPro" id="IPR020904">
    <property type="entry name" value="Sc_DH/Rdtase_CS"/>
</dbReference>
<comment type="similarity">
    <text evidence="1">Belongs to the short-chain dehydrogenases/reductases (SDR) family.</text>
</comment>
<dbReference type="HOGENOM" id="CLU_010194_1_0_1"/>
<dbReference type="PANTHER" id="PTHR24321:SF8">
    <property type="entry name" value="ESTRADIOL 17-BETA-DEHYDROGENASE 8-RELATED"/>
    <property type="match status" value="1"/>
</dbReference>
<dbReference type="AlphaFoldDB" id="W3WMR1"/>
<dbReference type="InterPro" id="IPR036291">
    <property type="entry name" value="NAD(P)-bd_dom_sf"/>
</dbReference>
<reference evidence="5" key="1">
    <citation type="journal article" date="2015" name="BMC Genomics">
        <title>Genomic and transcriptomic analysis of the endophytic fungus Pestalotiopsis fici reveals its lifestyle and high potential for synthesis of natural products.</title>
        <authorList>
            <person name="Wang X."/>
            <person name="Zhang X."/>
            <person name="Liu L."/>
            <person name="Xiang M."/>
            <person name="Wang W."/>
            <person name="Sun X."/>
            <person name="Che Y."/>
            <person name="Guo L."/>
            <person name="Liu G."/>
            <person name="Guo L."/>
            <person name="Wang C."/>
            <person name="Yin W.B."/>
            <person name="Stadler M."/>
            <person name="Zhang X."/>
            <person name="Liu X."/>
        </authorList>
    </citation>
    <scope>NUCLEOTIDE SEQUENCE [LARGE SCALE GENOMIC DNA]</scope>
    <source>
        <strain evidence="5">W106-1 / CGMCC3.15140</strain>
    </source>
</reference>
<dbReference type="GO" id="GO:0016491">
    <property type="term" value="F:oxidoreductase activity"/>
    <property type="evidence" value="ECO:0007669"/>
    <property type="project" value="UniProtKB-KW"/>
</dbReference>
<dbReference type="Gene3D" id="3.40.50.720">
    <property type="entry name" value="NAD(P)-binding Rossmann-like Domain"/>
    <property type="match status" value="1"/>
</dbReference>
<proteinExistence type="inferred from homology"/>
<dbReference type="SUPFAM" id="SSF51735">
    <property type="entry name" value="NAD(P)-binding Rossmann-fold domains"/>
    <property type="match status" value="1"/>
</dbReference>
<dbReference type="OMA" id="RVIYFPT"/>
<organism evidence="4 5">
    <name type="scientific">Pestalotiopsis fici (strain W106-1 / CGMCC3.15140)</name>
    <dbReference type="NCBI Taxonomy" id="1229662"/>
    <lineage>
        <taxon>Eukaryota</taxon>
        <taxon>Fungi</taxon>
        <taxon>Dikarya</taxon>
        <taxon>Ascomycota</taxon>
        <taxon>Pezizomycotina</taxon>
        <taxon>Sordariomycetes</taxon>
        <taxon>Xylariomycetidae</taxon>
        <taxon>Amphisphaeriales</taxon>
        <taxon>Sporocadaceae</taxon>
        <taxon>Pestalotiopsis</taxon>
    </lineage>
</organism>
<accession>W3WMR1</accession>
<dbReference type="GeneID" id="19278645"/>
<dbReference type="OrthoDB" id="1669814at2759"/>
<dbReference type="PRINTS" id="PR00081">
    <property type="entry name" value="GDHRDH"/>
</dbReference>
<evidence type="ECO:0000256" key="2">
    <source>
        <dbReference type="ARBA" id="ARBA00022857"/>
    </source>
</evidence>
<keyword evidence="3" id="KW-0560">Oxidoreductase</keyword>
<dbReference type="RefSeq" id="XP_007840404.1">
    <property type="nucleotide sequence ID" value="XM_007842213.1"/>
</dbReference>